<evidence type="ECO:0000313" key="8">
    <source>
        <dbReference type="Proteomes" id="UP000490939"/>
    </source>
</evidence>
<evidence type="ECO:0000313" key="5">
    <source>
        <dbReference type="EMBL" id="KAE9976181.1"/>
    </source>
</evidence>
<feature type="compositionally biased region" description="Polar residues" evidence="2">
    <location>
        <begin position="8"/>
        <end position="18"/>
    </location>
</feature>
<organism evidence="3 6">
    <name type="scientific">Venturia inaequalis</name>
    <name type="common">Apple scab fungus</name>
    <dbReference type="NCBI Taxonomy" id="5025"/>
    <lineage>
        <taxon>Eukaryota</taxon>
        <taxon>Fungi</taxon>
        <taxon>Dikarya</taxon>
        <taxon>Ascomycota</taxon>
        <taxon>Pezizomycotina</taxon>
        <taxon>Dothideomycetes</taxon>
        <taxon>Pleosporomycetidae</taxon>
        <taxon>Venturiales</taxon>
        <taxon>Venturiaceae</taxon>
        <taxon>Venturia</taxon>
    </lineage>
</organism>
<sequence length="375" mass="42174">MAAKIATLRSQANGLPKTSPTPEPEAPGIYQLKHELSKMLENTMSNSCDDLTLLDITAGDEIANLLPRPMSSSCSSVTAQNETDGEDTPVEYLEEEWYEEQRFDDEHHGEGHYEEETQCGEQQDRVEELYYVSNNVRDYHSLLLQASDALPTDANACREHCYYILASKRVPTAVRCGALYLLASLSNADGRRQEAKGFLEQALMLCDEMDRVNRQQGVVIGMVPQERVQALRDQLSSISDAIKCARVVVVSKHTTPSSSRASSQSHIEYGKRDGGLEVPGIIEDSLLSKGETDSGSSNTSFMTARQGQGPGEEREDGVLKTRIDRCHITELEFELTRAREEESRAKRRVHQAKRRREVVEERLIKTRKLWELQKV</sequence>
<feature type="coiled-coil region" evidence="1">
    <location>
        <begin position="328"/>
        <end position="362"/>
    </location>
</feature>
<dbReference type="EMBL" id="WNWQ01001146">
    <property type="protein sequence ID" value="KAE9962151.1"/>
    <property type="molecule type" value="Genomic_DNA"/>
</dbReference>
<dbReference type="AlphaFoldDB" id="A0A8H3U2X7"/>
<feature type="region of interest" description="Disordered" evidence="2">
    <location>
        <begin position="287"/>
        <end position="316"/>
    </location>
</feature>
<keyword evidence="8" id="KW-1185">Reference proteome</keyword>
<evidence type="ECO:0000256" key="1">
    <source>
        <dbReference type="SAM" id="Coils"/>
    </source>
</evidence>
<protein>
    <submittedName>
        <fullName evidence="3">Uncharacterized protein</fullName>
    </submittedName>
</protein>
<evidence type="ECO:0000256" key="2">
    <source>
        <dbReference type="SAM" id="MobiDB-lite"/>
    </source>
</evidence>
<feature type="region of interest" description="Disordered" evidence="2">
    <location>
        <begin position="67"/>
        <end position="86"/>
    </location>
</feature>
<keyword evidence="1" id="KW-0175">Coiled coil</keyword>
<dbReference type="EMBL" id="WNWS01000179">
    <property type="protein sequence ID" value="KAE9976181.1"/>
    <property type="molecule type" value="Genomic_DNA"/>
</dbReference>
<evidence type="ECO:0000313" key="4">
    <source>
        <dbReference type="EMBL" id="KAE9965931.1"/>
    </source>
</evidence>
<evidence type="ECO:0000313" key="6">
    <source>
        <dbReference type="Proteomes" id="UP000433883"/>
    </source>
</evidence>
<accession>A0A8H3U2X7</accession>
<reference evidence="3 6" key="1">
    <citation type="submission" date="2019-11" db="EMBL/GenBank/DDBJ databases">
        <title>Venturia inaequalis Genome Resource.</title>
        <authorList>
            <person name="Lichtner F.J."/>
        </authorList>
    </citation>
    <scope>NUCLEOTIDE SEQUENCE [LARGE SCALE GENOMIC DNA]</scope>
    <source>
        <strain evidence="5 7">120213</strain>
        <strain evidence="3">Bline_iso_100314</strain>
        <strain evidence="4 8">DMI_063113</strain>
    </source>
</reference>
<dbReference type="Proteomes" id="UP000433883">
    <property type="component" value="Unassembled WGS sequence"/>
</dbReference>
<evidence type="ECO:0000313" key="3">
    <source>
        <dbReference type="EMBL" id="KAE9962151.1"/>
    </source>
</evidence>
<dbReference type="Proteomes" id="UP000490939">
    <property type="component" value="Unassembled WGS sequence"/>
</dbReference>
<feature type="region of interest" description="Disordered" evidence="2">
    <location>
        <begin position="1"/>
        <end position="27"/>
    </location>
</feature>
<gene>
    <name evidence="3" type="ORF">BLS_000747</name>
    <name evidence="4" type="ORF">EG327_000291</name>
    <name evidence="5" type="ORF">EG328_002733</name>
</gene>
<proteinExistence type="predicted"/>
<name>A0A8H3U2X7_VENIN</name>
<dbReference type="EMBL" id="WNWR01001042">
    <property type="protein sequence ID" value="KAE9965931.1"/>
    <property type="molecule type" value="Genomic_DNA"/>
</dbReference>
<feature type="compositionally biased region" description="Polar residues" evidence="2">
    <location>
        <begin position="293"/>
        <end position="306"/>
    </location>
</feature>
<dbReference type="Proteomes" id="UP000447873">
    <property type="component" value="Unassembled WGS sequence"/>
</dbReference>
<comment type="caution">
    <text evidence="3">The sequence shown here is derived from an EMBL/GenBank/DDBJ whole genome shotgun (WGS) entry which is preliminary data.</text>
</comment>
<feature type="compositionally biased region" description="Polar residues" evidence="2">
    <location>
        <begin position="70"/>
        <end position="82"/>
    </location>
</feature>
<evidence type="ECO:0000313" key="7">
    <source>
        <dbReference type="Proteomes" id="UP000447873"/>
    </source>
</evidence>